<dbReference type="PANTHER" id="PTHR33055">
    <property type="entry name" value="TRANSPOSASE FOR INSERTION SEQUENCE ELEMENT IS1111A"/>
    <property type="match status" value="1"/>
</dbReference>
<organism evidence="7 9">
    <name type="scientific">Neolewinella lacunae</name>
    <dbReference type="NCBI Taxonomy" id="1517758"/>
    <lineage>
        <taxon>Bacteria</taxon>
        <taxon>Pseudomonadati</taxon>
        <taxon>Bacteroidota</taxon>
        <taxon>Saprospiria</taxon>
        <taxon>Saprospirales</taxon>
        <taxon>Lewinellaceae</taxon>
        <taxon>Neolewinella</taxon>
    </lineage>
</organism>
<dbReference type="EMBL" id="JACSIT010000067">
    <property type="protein sequence ID" value="MBC6993579.1"/>
    <property type="molecule type" value="Genomic_DNA"/>
</dbReference>
<evidence type="ECO:0000313" key="7">
    <source>
        <dbReference type="EMBL" id="MBC6994934.1"/>
    </source>
</evidence>
<evidence type="ECO:0000259" key="3">
    <source>
        <dbReference type="Pfam" id="PF01548"/>
    </source>
</evidence>
<dbReference type="GO" id="GO:0006313">
    <property type="term" value="P:DNA transposition"/>
    <property type="evidence" value="ECO:0007669"/>
    <property type="project" value="InterPro"/>
</dbReference>
<feature type="domain" description="Transposase IS116/IS110/IS902 C-terminal" evidence="4">
    <location>
        <begin position="209"/>
        <end position="294"/>
    </location>
</feature>
<protein>
    <submittedName>
        <fullName evidence="7">IS110 family transposase</fullName>
    </submittedName>
</protein>
<evidence type="ECO:0000259" key="4">
    <source>
        <dbReference type="Pfam" id="PF02371"/>
    </source>
</evidence>
<feature type="coiled-coil region" evidence="1">
    <location>
        <begin position="138"/>
        <end position="207"/>
    </location>
</feature>
<dbReference type="InterPro" id="IPR002525">
    <property type="entry name" value="Transp_IS110-like_N"/>
</dbReference>
<dbReference type="InterPro" id="IPR003346">
    <property type="entry name" value="Transposase_20"/>
</dbReference>
<reference evidence="7" key="1">
    <citation type="submission" date="2020-08" db="EMBL/GenBank/DDBJ databases">
        <title>Lewinella bacteria from marine environments.</title>
        <authorList>
            <person name="Zhong Y."/>
        </authorList>
    </citation>
    <scope>NUCLEOTIDE SEQUENCE</scope>
    <source>
        <strain evidence="7">KCTC 42187</strain>
    </source>
</reference>
<proteinExistence type="predicted"/>
<dbReference type="EMBL" id="JACSIT010000077">
    <property type="protein sequence ID" value="MBC6993777.1"/>
    <property type="molecule type" value="Genomic_DNA"/>
</dbReference>
<dbReference type="AlphaFoldDB" id="A0A923PKB5"/>
<dbReference type="Proteomes" id="UP000650081">
    <property type="component" value="Unassembled WGS sequence"/>
</dbReference>
<dbReference type="GO" id="GO:0004803">
    <property type="term" value="F:transposase activity"/>
    <property type="evidence" value="ECO:0007669"/>
    <property type="project" value="InterPro"/>
</dbReference>
<dbReference type="EMBL" id="JACSIT010000114">
    <property type="protein sequence ID" value="MBC6994934.1"/>
    <property type="molecule type" value="Genomic_DNA"/>
</dbReference>
<evidence type="ECO:0000313" key="5">
    <source>
        <dbReference type="EMBL" id="MBC6993579.1"/>
    </source>
</evidence>
<dbReference type="InterPro" id="IPR047650">
    <property type="entry name" value="Transpos_IS110"/>
</dbReference>
<dbReference type="Pfam" id="PF01548">
    <property type="entry name" value="DEDD_Tnp_IS110"/>
    <property type="match status" value="1"/>
</dbReference>
<accession>A0A923PKB5</accession>
<name>A0A923PKB5_9BACT</name>
<feature type="region of interest" description="Disordered" evidence="2">
    <location>
        <begin position="331"/>
        <end position="364"/>
    </location>
</feature>
<keyword evidence="9" id="KW-1185">Reference proteome</keyword>
<evidence type="ECO:0000313" key="8">
    <source>
        <dbReference type="EMBL" id="MBC6994949.1"/>
    </source>
</evidence>
<dbReference type="RefSeq" id="WP_187465678.1">
    <property type="nucleotide sequence ID" value="NZ_JACSIT010000067.1"/>
</dbReference>
<dbReference type="Pfam" id="PF02371">
    <property type="entry name" value="Transposase_20"/>
    <property type="match status" value="1"/>
</dbReference>
<dbReference type="EMBL" id="JACSIT010000115">
    <property type="protein sequence ID" value="MBC6994949.1"/>
    <property type="molecule type" value="Genomic_DNA"/>
</dbReference>
<dbReference type="NCBIfam" id="NF033542">
    <property type="entry name" value="transpos_IS110"/>
    <property type="match status" value="1"/>
</dbReference>
<evidence type="ECO:0000313" key="9">
    <source>
        <dbReference type="Proteomes" id="UP000650081"/>
    </source>
</evidence>
<dbReference type="GO" id="GO:0003677">
    <property type="term" value="F:DNA binding"/>
    <property type="evidence" value="ECO:0007669"/>
    <property type="project" value="InterPro"/>
</dbReference>
<evidence type="ECO:0000313" key="6">
    <source>
        <dbReference type="EMBL" id="MBC6993777.1"/>
    </source>
</evidence>
<sequence>MQLIAYSIGADIACETFEAVIQKVYANRTSEIVTKRSFNNTRGGHTQFVKWVGKNAPDRSLVHVVMEATGRYYEDLAYVLFNAQYRLSVVLPNKIKNFARSLNEYSKNDPLDARIIATYGAMYNPKAWQPMSPLMRELRELSRERQSLMGILTQARNRLHALTSSKCPRLDTVKRLKEQIKFFTRQIDQIEGEMDELRDGDEALQINHALLCSIPFVGSVTAYTLLAETDGFALFENREQLIKYAGLDIIENQSGSSVRGKTRISGRGNARIRSAPYMGLAAVGNHDSVFGETYRRAIDKGMAKKQARTATVRQVLKVAFGVVKSGQPYCEDTHRNRAGKRVGEPSSSPTVTEPRKQPVLEPQN</sequence>
<keyword evidence="1" id="KW-0175">Coiled coil</keyword>
<evidence type="ECO:0000256" key="2">
    <source>
        <dbReference type="SAM" id="MobiDB-lite"/>
    </source>
</evidence>
<comment type="caution">
    <text evidence="7">The sequence shown here is derived from an EMBL/GenBank/DDBJ whole genome shotgun (WGS) entry which is preliminary data.</text>
</comment>
<gene>
    <name evidence="5" type="ORF">H9S92_05370</name>
    <name evidence="6" type="ORF">H9S92_06375</name>
    <name evidence="7" type="ORF">H9S92_12215</name>
    <name evidence="8" type="ORF">H9S92_12290</name>
</gene>
<dbReference type="PANTHER" id="PTHR33055:SF3">
    <property type="entry name" value="PUTATIVE TRANSPOSASE FOR IS117-RELATED"/>
    <property type="match status" value="1"/>
</dbReference>
<evidence type="ECO:0000256" key="1">
    <source>
        <dbReference type="SAM" id="Coils"/>
    </source>
</evidence>
<feature type="domain" description="Transposase IS110-like N-terminal" evidence="3">
    <location>
        <begin position="8"/>
        <end position="162"/>
    </location>
</feature>